<evidence type="ECO:0000313" key="2">
    <source>
        <dbReference type="Proteomes" id="UP000660708"/>
    </source>
</evidence>
<comment type="caution">
    <text evidence="1">The sequence shown here is derived from an EMBL/GenBank/DDBJ whole genome shotgun (WGS) entry which is preliminary data.</text>
</comment>
<dbReference type="AlphaFoldDB" id="A0A8I0MZX0"/>
<dbReference type="EMBL" id="AQHF01000034">
    <property type="protein sequence ID" value="MBE0349222.1"/>
    <property type="molecule type" value="Genomic_DNA"/>
</dbReference>
<sequence length="51" mass="5828">MLVAQSEHLPCVEMGDLLNLNSELIGKLIKLIPKFKRRNITLVKSYDGLKF</sequence>
<dbReference type="Proteomes" id="UP000660708">
    <property type="component" value="Unassembled WGS sequence"/>
</dbReference>
<keyword evidence="2" id="KW-1185">Reference proteome</keyword>
<organism evidence="1 2">
    <name type="scientific">Pseudoalteromonas peptidolytica F12-50-A1</name>
    <dbReference type="NCBI Taxonomy" id="1315280"/>
    <lineage>
        <taxon>Bacteria</taxon>
        <taxon>Pseudomonadati</taxon>
        <taxon>Pseudomonadota</taxon>
        <taxon>Gammaproteobacteria</taxon>
        <taxon>Alteromonadales</taxon>
        <taxon>Pseudoalteromonadaceae</taxon>
        <taxon>Pseudoalteromonas</taxon>
    </lineage>
</organism>
<proteinExistence type="predicted"/>
<name>A0A8I0MZX0_9GAMM</name>
<accession>A0A8I0MZX0</accession>
<gene>
    <name evidence="1" type="ORF">PPEP_b1177</name>
</gene>
<evidence type="ECO:0000313" key="1">
    <source>
        <dbReference type="EMBL" id="MBE0349222.1"/>
    </source>
</evidence>
<reference evidence="1 2" key="1">
    <citation type="submission" date="2015-06" db="EMBL/GenBank/DDBJ databases">
        <title>Genome sequence of Pseudoalteromonas peptidolytica.</title>
        <authorList>
            <person name="Xie B.-B."/>
            <person name="Rong J.-C."/>
            <person name="Qin Q.-L."/>
            <person name="Zhang Y.-Z."/>
        </authorList>
    </citation>
    <scope>NUCLEOTIDE SEQUENCE [LARGE SCALE GENOMIC DNA]</scope>
    <source>
        <strain evidence="1 2">F12-50-A1</strain>
    </source>
</reference>
<protein>
    <submittedName>
        <fullName evidence="1">Uncharacterized protein</fullName>
    </submittedName>
</protein>